<keyword evidence="6 8" id="KW-0472">Membrane</keyword>
<evidence type="ECO:0000256" key="5">
    <source>
        <dbReference type="ARBA" id="ARBA00023004"/>
    </source>
</evidence>
<dbReference type="PANTHER" id="PTHR19359">
    <property type="entry name" value="CYTOCHROME B5"/>
    <property type="match status" value="1"/>
</dbReference>
<dbReference type="Gene3D" id="3.10.120.10">
    <property type="entry name" value="Cytochrome b5-like heme/steroid binding domain"/>
    <property type="match status" value="1"/>
</dbReference>
<dbReference type="PANTHER" id="PTHR19359:SF14">
    <property type="entry name" value="CYTOCHROME B5 A"/>
    <property type="match status" value="1"/>
</dbReference>
<evidence type="ECO:0000313" key="10">
    <source>
        <dbReference type="EMBL" id="CDI78808.1"/>
    </source>
</evidence>
<dbReference type="GO" id="GO:0020037">
    <property type="term" value="F:heme binding"/>
    <property type="evidence" value="ECO:0007669"/>
    <property type="project" value="UniProtKB-UniRule"/>
</dbReference>
<keyword evidence="4 8" id="KW-0479">Metal-binding</keyword>
<dbReference type="Pfam" id="PF00173">
    <property type="entry name" value="Cyt-b5"/>
    <property type="match status" value="1"/>
</dbReference>
<keyword evidence="2 8" id="KW-0349">Heme</keyword>
<reference evidence="10" key="2">
    <citation type="submission" date="2013-10" db="EMBL/GenBank/DDBJ databases">
        <authorList>
            <person name="Aslett M."/>
        </authorList>
    </citation>
    <scope>NUCLEOTIDE SEQUENCE</scope>
    <source>
        <strain evidence="10">Houghton</strain>
    </source>
</reference>
<keyword evidence="3 8" id="KW-0812">Transmembrane</keyword>
<reference evidence="10" key="1">
    <citation type="submission" date="2013-10" db="EMBL/GenBank/DDBJ databases">
        <title>Genomic analysis of the causative agents of coccidiosis in chickens.</title>
        <authorList>
            <person name="Reid A.J."/>
            <person name="Blake D."/>
            <person name="Billington K."/>
            <person name="Browne H."/>
            <person name="Dunn M."/>
            <person name="Hung S."/>
            <person name="Kawahara F."/>
            <person name="Miranda-Saavedra D."/>
            <person name="Mourier T."/>
            <person name="Nagra H."/>
            <person name="Otto T.D."/>
            <person name="Rawlings N."/>
            <person name="Sanchez A."/>
            <person name="Sanders M."/>
            <person name="Subramaniam C."/>
            <person name="Tay Y."/>
            <person name="Dear P."/>
            <person name="Doerig C."/>
            <person name="Gruber A."/>
            <person name="Parkinson J."/>
            <person name="Shirley M."/>
            <person name="Wan K.L."/>
            <person name="Berriman M."/>
            <person name="Tomley F."/>
            <person name="Pain A."/>
        </authorList>
    </citation>
    <scope>NUCLEOTIDE SEQUENCE</scope>
    <source>
        <strain evidence="10">Houghton</strain>
    </source>
</reference>
<dbReference type="FunFam" id="3.10.120.10:FF:000002">
    <property type="entry name" value="Cytochrome b5 type B"/>
    <property type="match status" value="1"/>
</dbReference>
<dbReference type="PROSITE" id="PS50255">
    <property type="entry name" value="CYTOCHROME_B5_2"/>
    <property type="match status" value="1"/>
</dbReference>
<proteinExistence type="inferred from homology"/>
<dbReference type="OMA" id="KEFTMQD"/>
<gene>
    <name evidence="10" type="ORF">EAH_00008570</name>
</gene>
<protein>
    <submittedName>
        <fullName evidence="10">Cytochrome b5, putative</fullName>
    </submittedName>
</protein>
<dbReference type="OrthoDB" id="260519at2759"/>
<organism evidence="10 11">
    <name type="scientific">Eimeria acervulina</name>
    <name type="common">Coccidian parasite</name>
    <dbReference type="NCBI Taxonomy" id="5801"/>
    <lineage>
        <taxon>Eukaryota</taxon>
        <taxon>Sar</taxon>
        <taxon>Alveolata</taxon>
        <taxon>Apicomplexa</taxon>
        <taxon>Conoidasida</taxon>
        <taxon>Coccidia</taxon>
        <taxon>Eucoccidiorida</taxon>
        <taxon>Eimeriorina</taxon>
        <taxon>Eimeriidae</taxon>
        <taxon>Eimeria</taxon>
    </lineage>
</organism>
<dbReference type="PROSITE" id="PS00191">
    <property type="entry name" value="CYTOCHROME_B5_1"/>
    <property type="match status" value="1"/>
</dbReference>
<evidence type="ECO:0000256" key="8">
    <source>
        <dbReference type="RuleBase" id="RU362121"/>
    </source>
</evidence>
<dbReference type="VEuPathDB" id="ToxoDB:EAH_00008570"/>
<dbReference type="GeneID" id="25268927"/>
<keyword evidence="11" id="KW-1185">Reference proteome</keyword>
<sequence length="154" mass="17292">MEELLKLPEFSWEEIQKHKDAQSCWCVFYGLVYDLTKFMKYHPGGHHVILEAAGKDATETFEDIGHTLDARMMADKYIIGRVKGETNLRKCTPANIKESGAMPSSTVARAGASTSLIVVMIVVALIGIWAYYQFQDDKSSLYQQISTAPQRAIE</sequence>
<dbReference type="InterPro" id="IPR036400">
    <property type="entry name" value="Cyt_B5-like_heme/steroid_sf"/>
</dbReference>
<comment type="similarity">
    <text evidence="7 8">Belongs to the cytochrome b5 family.</text>
</comment>
<evidence type="ECO:0000259" key="9">
    <source>
        <dbReference type="PROSITE" id="PS50255"/>
    </source>
</evidence>
<evidence type="ECO:0000313" key="11">
    <source>
        <dbReference type="Proteomes" id="UP000018050"/>
    </source>
</evidence>
<dbReference type="InterPro" id="IPR050668">
    <property type="entry name" value="Cytochrome_b5"/>
</dbReference>
<dbReference type="EMBL" id="HG670918">
    <property type="protein sequence ID" value="CDI78808.1"/>
    <property type="molecule type" value="Genomic_DNA"/>
</dbReference>
<keyword evidence="8" id="KW-1133">Transmembrane helix</keyword>
<evidence type="ECO:0000256" key="3">
    <source>
        <dbReference type="ARBA" id="ARBA00022692"/>
    </source>
</evidence>
<dbReference type="GO" id="GO:0016020">
    <property type="term" value="C:membrane"/>
    <property type="evidence" value="ECO:0007669"/>
    <property type="project" value="UniProtKB-SubCell"/>
</dbReference>
<dbReference type="RefSeq" id="XP_013250997.1">
    <property type="nucleotide sequence ID" value="XM_013395543.1"/>
</dbReference>
<evidence type="ECO:0000256" key="1">
    <source>
        <dbReference type="ARBA" id="ARBA00004370"/>
    </source>
</evidence>
<evidence type="ECO:0000256" key="7">
    <source>
        <dbReference type="ARBA" id="ARBA00038168"/>
    </source>
</evidence>
<evidence type="ECO:0000256" key="2">
    <source>
        <dbReference type="ARBA" id="ARBA00022617"/>
    </source>
</evidence>
<dbReference type="SUPFAM" id="SSF55856">
    <property type="entry name" value="Cytochrome b5-like heme/steroid binding domain"/>
    <property type="match status" value="1"/>
</dbReference>
<feature type="transmembrane region" description="Helical" evidence="8">
    <location>
        <begin position="107"/>
        <end position="132"/>
    </location>
</feature>
<name>U6GHP1_EIMAC</name>
<dbReference type="InterPro" id="IPR001199">
    <property type="entry name" value="Cyt_B5-like_heme/steroid-bd"/>
</dbReference>
<dbReference type="PRINTS" id="PR00363">
    <property type="entry name" value="CYTOCHROMEB5"/>
</dbReference>
<accession>U6GHP1</accession>
<dbReference type="InterPro" id="IPR018506">
    <property type="entry name" value="Cyt_B5_heme-BS"/>
</dbReference>
<evidence type="ECO:0000256" key="6">
    <source>
        <dbReference type="ARBA" id="ARBA00023136"/>
    </source>
</evidence>
<keyword evidence="5 8" id="KW-0408">Iron</keyword>
<feature type="domain" description="Cytochrome b5 heme-binding" evidence="9">
    <location>
        <begin position="7"/>
        <end position="83"/>
    </location>
</feature>
<dbReference type="AlphaFoldDB" id="U6GHP1"/>
<dbReference type="Proteomes" id="UP000018050">
    <property type="component" value="Unassembled WGS sequence"/>
</dbReference>
<dbReference type="SMART" id="SM01117">
    <property type="entry name" value="Cyt-b5"/>
    <property type="match status" value="1"/>
</dbReference>
<dbReference type="GO" id="GO:0046872">
    <property type="term" value="F:metal ion binding"/>
    <property type="evidence" value="ECO:0007669"/>
    <property type="project" value="UniProtKB-UniRule"/>
</dbReference>
<comment type="subcellular location">
    <subcellularLocation>
        <location evidence="1">Membrane</location>
    </subcellularLocation>
</comment>
<evidence type="ECO:0000256" key="4">
    <source>
        <dbReference type="ARBA" id="ARBA00022723"/>
    </source>
</evidence>